<evidence type="ECO:0000256" key="7">
    <source>
        <dbReference type="ARBA" id="ARBA00022714"/>
    </source>
</evidence>
<feature type="binding site" evidence="13 14">
    <location>
        <position position="51"/>
    </location>
    <ligand>
        <name>[4Fe-4S] cluster</name>
        <dbReference type="ChEBI" id="CHEBI:49883"/>
        <note>4Fe-4S-S-AdoMet</note>
    </ligand>
</feature>
<dbReference type="AlphaFoldDB" id="A0A3D8J682"/>
<comment type="caution">
    <text evidence="16">The sequence shown here is derived from an EMBL/GenBank/DDBJ whole genome shotgun (WGS) entry which is preliminary data.</text>
</comment>
<reference evidence="16 17" key="1">
    <citation type="submission" date="2018-04" db="EMBL/GenBank/DDBJ databases">
        <title>Novel Campyloabacter and Helicobacter Species and Strains.</title>
        <authorList>
            <person name="Mannion A.J."/>
            <person name="Shen Z."/>
            <person name="Fox J.G."/>
        </authorList>
    </citation>
    <scope>NUCLEOTIDE SEQUENCE [LARGE SCALE GENOMIC DNA]</scope>
    <source>
        <strain evidence="16 17">MIT 97-5075</strain>
    </source>
</reference>
<protein>
    <recommendedName>
        <fullName evidence="3 13">Biotin synthase</fullName>
        <ecNumber evidence="3 13">2.8.1.6</ecNumber>
    </recommendedName>
</protein>
<dbReference type="InterPro" id="IPR002684">
    <property type="entry name" value="Biotin_synth/BioAB"/>
</dbReference>
<evidence type="ECO:0000256" key="2">
    <source>
        <dbReference type="ARBA" id="ARBA00010765"/>
    </source>
</evidence>
<keyword evidence="8 13" id="KW-0479">Metal-binding</keyword>
<dbReference type="GO" id="GO:0005506">
    <property type="term" value="F:iron ion binding"/>
    <property type="evidence" value="ECO:0007669"/>
    <property type="project" value="UniProtKB-UniRule"/>
</dbReference>
<comment type="similarity">
    <text evidence="2 13">Belongs to the radical SAM superfamily. Biotin synthase family.</text>
</comment>
<dbReference type="SFLD" id="SFLDG01278">
    <property type="entry name" value="biotin_synthase_like"/>
    <property type="match status" value="1"/>
</dbReference>
<dbReference type="GO" id="GO:0009102">
    <property type="term" value="P:biotin biosynthetic process"/>
    <property type="evidence" value="ECO:0007669"/>
    <property type="project" value="UniProtKB-UniRule"/>
</dbReference>
<dbReference type="InterPro" id="IPR058240">
    <property type="entry name" value="rSAM_sf"/>
</dbReference>
<proteinExistence type="inferred from homology"/>
<keyword evidence="9 13" id="KW-0093">Biotin biosynthesis</keyword>
<dbReference type="Pfam" id="PF06968">
    <property type="entry name" value="BATS"/>
    <property type="match status" value="1"/>
</dbReference>
<feature type="binding site" evidence="13 14">
    <location>
        <position position="265"/>
    </location>
    <ligand>
        <name>[2Fe-2S] cluster</name>
        <dbReference type="ChEBI" id="CHEBI:190135"/>
    </ligand>
</feature>
<feature type="domain" description="Radical SAM core" evidence="15">
    <location>
        <begin position="32"/>
        <end position="261"/>
    </location>
</feature>
<dbReference type="GO" id="GO:0051537">
    <property type="term" value="F:2 iron, 2 sulfur cluster binding"/>
    <property type="evidence" value="ECO:0007669"/>
    <property type="project" value="UniProtKB-KW"/>
</dbReference>
<evidence type="ECO:0000256" key="4">
    <source>
        <dbReference type="ARBA" id="ARBA00022485"/>
    </source>
</evidence>
<evidence type="ECO:0000259" key="15">
    <source>
        <dbReference type="PROSITE" id="PS51918"/>
    </source>
</evidence>
<dbReference type="GO" id="GO:0004076">
    <property type="term" value="F:biotin synthase activity"/>
    <property type="evidence" value="ECO:0007669"/>
    <property type="project" value="UniProtKB-UniRule"/>
</dbReference>
<evidence type="ECO:0000256" key="12">
    <source>
        <dbReference type="ARBA" id="ARBA00051157"/>
    </source>
</evidence>
<comment type="cofactor">
    <cofactor evidence="14">
        <name>[2Fe-2S] cluster</name>
        <dbReference type="ChEBI" id="CHEBI:190135"/>
    </cofactor>
    <text evidence="14">Binds 1 [2Fe-2S] cluster. The cluster is coordinated with 3 cysteines and 1 arginine.</text>
</comment>
<keyword evidence="17" id="KW-1185">Reference proteome</keyword>
<keyword evidence="5 13" id="KW-0808">Transferase</keyword>
<comment type="catalytic activity">
    <reaction evidence="12 13">
        <text>(4R,5S)-dethiobiotin + (sulfur carrier)-SH + 2 reduced [2Fe-2S]-[ferredoxin] + 2 S-adenosyl-L-methionine = (sulfur carrier)-H + biotin + 2 5'-deoxyadenosine + 2 L-methionine + 2 oxidized [2Fe-2S]-[ferredoxin]</text>
        <dbReference type="Rhea" id="RHEA:22060"/>
        <dbReference type="Rhea" id="RHEA-COMP:10000"/>
        <dbReference type="Rhea" id="RHEA-COMP:10001"/>
        <dbReference type="Rhea" id="RHEA-COMP:14737"/>
        <dbReference type="Rhea" id="RHEA-COMP:14739"/>
        <dbReference type="ChEBI" id="CHEBI:17319"/>
        <dbReference type="ChEBI" id="CHEBI:29917"/>
        <dbReference type="ChEBI" id="CHEBI:33737"/>
        <dbReference type="ChEBI" id="CHEBI:33738"/>
        <dbReference type="ChEBI" id="CHEBI:57586"/>
        <dbReference type="ChEBI" id="CHEBI:57844"/>
        <dbReference type="ChEBI" id="CHEBI:59789"/>
        <dbReference type="ChEBI" id="CHEBI:64428"/>
        <dbReference type="ChEBI" id="CHEBI:149473"/>
        <dbReference type="EC" id="2.8.1.6"/>
    </reaction>
</comment>
<comment type="cofactor">
    <cofactor evidence="13 14">
        <name>[4Fe-4S] cluster</name>
        <dbReference type="ChEBI" id="CHEBI:49883"/>
    </cofactor>
    <text evidence="13 14">Binds 1 [4Fe-4S] cluster. The cluster is coordinated with 3 cysteines and an exchangeable S-adenosyl-L-methionine.</text>
</comment>
<dbReference type="OrthoDB" id="9786826at2"/>
<keyword evidence="4 13" id="KW-0004">4Fe-4S</keyword>
<feature type="binding site" evidence="13 14">
    <location>
        <position position="47"/>
    </location>
    <ligand>
        <name>[4Fe-4S] cluster</name>
        <dbReference type="ChEBI" id="CHEBI:49883"/>
        <note>4Fe-4S-S-AdoMet</note>
    </ligand>
</feature>
<comment type="cofactor">
    <cofactor evidence="13">
        <name>[2Fe-2S] cluster</name>
        <dbReference type="ChEBI" id="CHEBI:190135"/>
    </cofactor>
    <text evidence="13">Binds 1 [2Fe-2S] cluster. The cluster is coordinated with 3 cysteines and 1 arginine.</text>
</comment>
<keyword evidence="7 13" id="KW-0001">2Fe-2S</keyword>
<dbReference type="CDD" id="cd01335">
    <property type="entry name" value="Radical_SAM"/>
    <property type="match status" value="1"/>
</dbReference>
<dbReference type="PANTHER" id="PTHR22976">
    <property type="entry name" value="BIOTIN SYNTHASE"/>
    <property type="match status" value="1"/>
</dbReference>
<feature type="binding site" evidence="13 14">
    <location>
        <position position="91"/>
    </location>
    <ligand>
        <name>[2Fe-2S] cluster</name>
        <dbReference type="ChEBI" id="CHEBI:190135"/>
    </ligand>
</feature>
<evidence type="ECO:0000256" key="10">
    <source>
        <dbReference type="ARBA" id="ARBA00023004"/>
    </source>
</evidence>
<dbReference type="InterPro" id="IPR024177">
    <property type="entry name" value="Biotin_synthase"/>
</dbReference>
<comment type="subunit">
    <text evidence="13">Homodimer.</text>
</comment>
<comment type="pathway">
    <text evidence="1 13">Cofactor biosynthesis; biotin biosynthesis; biotin from 7,8-diaminononanoate: step 2/2.</text>
</comment>
<dbReference type="InterPro" id="IPR010722">
    <property type="entry name" value="BATS_dom"/>
</dbReference>
<dbReference type="PROSITE" id="PS51918">
    <property type="entry name" value="RADICAL_SAM"/>
    <property type="match status" value="1"/>
</dbReference>
<dbReference type="UniPathway" id="UPA00078">
    <property type="reaction ID" value="UER00162"/>
</dbReference>
<dbReference type="SMART" id="SM00729">
    <property type="entry name" value="Elp3"/>
    <property type="match status" value="1"/>
</dbReference>
<gene>
    <name evidence="13 16" type="primary">bioB</name>
    <name evidence="16" type="ORF">CQA66_03780</name>
</gene>
<organism evidence="16 17">
    <name type="scientific">Helicobacter aurati</name>
    <dbReference type="NCBI Taxonomy" id="137778"/>
    <lineage>
        <taxon>Bacteria</taxon>
        <taxon>Pseudomonadati</taxon>
        <taxon>Campylobacterota</taxon>
        <taxon>Epsilonproteobacteria</taxon>
        <taxon>Campylobacterales</taxon>
        <taxon>Helicobacteraceae</taxon>
        <taxon>Helicobacter</taxon>
    </lineage>
</organism>
<dbReference type="SFLD" id="SFLDS00029">
    <property type="entry name" value="Radical_SAM"/>
    <property type="match status" value="1"/>
</dbReference>
<dbReference type="PIRSF" id="PIRSF001619">
    <property type="entry name" value="Biotin_synth"/>
    <property type="match status" value="1"/>
</dbReference>
<evidence type="ECO:0000256" key="13">
    <source>
        <dbReference type="HAMAP-Rule" id="MF_01694"/>
    </source>
</evidence>
<evidence type="ECO:0000313" key="17">
    <source>
        <dbReference type="Proteomes" id="UP000256424"/>
    </source>
</evidence>
<dbReference type="InterPro" id="IPR007197">
    <property type="entry name" value="rSAM"/>
</dbReference>
<dbReference type="GO" id="GO:0051539">
    <property type="term" value="F:4 iron, 4 sulfur cluster binding"/>
    <property type="evidence" value="ECO:0007669"/>
    <property type="project" value="UniProtKB-KW"/>
</dbReference>
<feature type="binding site" evidence="13 14">
    <location>
        <position position="122"/>
    </location>
    <ligand>
        <name>[2Fe-2S] cluster</name>
        <dbReference type="ChEBI" id="CHEBI:190135"/>
    </ligand>
</feature>
<dbReference type="EC" id="2.8.1.6" evidence="3 13"/>
<dbReference type="InterPro" id="IPR013785">
    <property type="entry name" value="Aldolase_TIM"/>
</dbReference>
<dbReference type="HAMAP" id="MF_01694">
    <property type="entry name" value="BioB"/>
    <property type="match status" value="1"/>
</dbReference>
<dbReference type="Proteomes" id="UP000256424">
    <property type="component" value="Unassembled WGS sequence"/>
</dbReference>
<dbReference type="PANTHER" id="PTHR22976:SF2">
    <property type="entry name" value="BIOTIN SYNTHASE, MITOCHONDRIAL"/>
    <property type="match status" value="1"/>
</dbReference>
<sequence>MSFEEAKKIFERPFMELLADAHNVHIKHFRANTIQISTLLSVKTGACIEDCAYCAQSAHYQTSIQKHKLFDTDTIVEFAKVAKQKGSHRFCMGASGRSPSDKELDSLCEAIIKIKAMGLETCATLGLLTEYQAQKLKESGLDFYNHNIDTSPEFYPKIISTRTLQDRLDTIQVARDAGLKICAGGIMGMGETNEDRINMLVVLANFPIPPESIPINHLVKIPGTPLSINKSGDSKNNDSVDTIDCFDFVRIVALARILMPTSYIRLAAGRNAMNDSLQALCFFAGANSVFYGEKLLTTSNNTTYQDDMLFSRLNLQKEYFTESSV</sequence>
<dbReference type="EMBL" id="NXLW01000005">
    <property type="protein sequence ID" value="RDU72780.1"/>
    <property type="molecule type" value="Genomic_DNA"/>
</dbReference>
<feature type="binding site" evidence="13 14">
    <location>
        <position position="54"/>
    </location>
    <ligand>
        <name>[4Fe-4S] cluster</name>
        <dbReference type="ChEBI" id="CHEBI:49883"/>
        <note>4Fe-4S-S-AdoMet</note>
    </ligand>
</feature>
<dbReference type="Gene3D" id="3.20.20.70">
    <property type="entry name" value="Aldolase class I"/>
    <property type="match status" value="1"/>
</dbReference>
<dbReference type="SFLD" id="SFLDF00272">
    <property type="entry name" value="biotin_synthase"/>
    <property type="match status" value="1"/>
</dbReference>
<dbReference type="SUPFAM" id="SSF102114">
    <property type="entry name" value="Radical SAM enzymes"/>
    <property type="match status" value="1"/>
</dbReference>
<evidence type="ECO:0000256" key="8">
    <source>
        <dbReference type="ARBA" id="ARBA00022723"/>
    </source>
</evidence>
<dbReference type="Pfam" id="PF04055">
    <property type="entry name" value="Radical_SAM"/>
    <property type="match status" value="1"/>
</dbReference>
<evidence type="ECO:0000313" key="16">
    <source>
        <dbReference type="EMBL" id="RDU72780.1"/>
    </source>
</evidence>
<evidence type="ECO:0000256" key="9">
    <source>
        <dbReference type="ARBA" id="ARBA00022756"/>
    </source>
</evidence>
<dbReference type="SFLD" id="SFLDG01060">
    <property type="entry name" value="BATS_domain_containing"/>
    <property type="match status" value="1"/>
</dbReference>
<keyword evidence="6 13" id="KW-0949">S-adenosyl-L-methionine</keyword>
<evidence type="ECO:0000256" key="1">
    <source>
        <dbReference type="ARBA" id="ARBA00004942"/>
    </source>
</evidence>
<feature type="binding site" evidence="13 14">
    <location>
        <position position="182"/>
    </location>
    <ligand>
        <name>[2Fe-2S] cluster</name>
        <dbReference type="ChEBI" id="CHEBI:190135"/>
    </ligand>
</feature>
<evidence type="ECO:0000256" key="5">
    <source>
        <dbReference type="ARBA" id="ARBA00022679"/>
    </source>
</evidence>
<dbReference type="SMART" id="SM00876">
    <property type="entry name" value="BATS"/>
    <property type="match status" value="1"/>
</dbReference>
<dbReference type="InterPro" id="IPR006638">
    <property type="entry name" value="Elp3/MiaA/NifB-like_rSAM"/>
</dbReference>
<comment type="function">
    <text evidence="13">Catalyzes the conversion of dethiobiotin (DTB) to biotin by the insertion of a sulfur atom into dethiobiotin via a radical-based mechanism.</text>
</comment>
<evidence type="ECO:0000256" key="6">
    <source>
        <dbReference type="ARBA" id="ARBA00022691"/>
    </source>
</evidence>
<evidence type="ECO:0000256" key="3">
    <source>
        <dbReference type="ARBA" id="ARBA00012236"/>
    </source>
</evidence>
<evidence type="ECO:0000256" key="14">
    <source>
        <dbReference type="PIRSR" id="PIRSR001619-1"/>
    </source>
</evidence>
<accession>A0A3D8J682</accession>
<keyword evidence="11 13" id="KW-0411">Iron-sulfur</keyword>
<dbReference type="NCBIfam" id="TIGR00433">
    <property type="entry name" value="bioB"/>
    <property type="match status" value="1"/>
</dbReference>
<name>A0A3D8J682_9HELI</name>
<keyword evidence="10 13" id="KW-0408">Iron</keyword>
<evidence type="ECO:0000256" key="11">
    <source>
        <dbReference type="ARBA" id="ARBA00023014"/>
    </source>
</evidence>